<dbReference type="GeneID" id="93712033"/>
<dbReference type="Pfam" id="PF04909">
    <property type="entry name" value="Amidohydro_2"/>
    <property type="match status" value="1"/>
</dbReference>
<evidence type="ECO:0000259" key="2">
    <source>
        <dbReference type="Pfam" id="PF04909"/>
    </source>
</evidence>
<dbReference type="RefSeq" id="WP_061805778.1">
    <property type="nucleotide sequence ID" value="NZ_FOXX01000009.1"/>
</dbReference>
<keyword evidence="1" id="KW-0456">Lyase</keyword>
<dbReference type="SUPFAM" id="SSF51556">
    <property type="entry name" value="Metallo-dependent hydrolases"/>
    <property type="match status" value="1"/>
</dbReference>
<evidence type="ECO:0000313" key="3">
    <source>
        <dbReference type="EMBL" id="SFQ78413.1"/>
    </source>
</evidence>
<feature type="domain" description="Amidohydrolase-related" evidence="2">
    <location>
        <begin position="62"/>
        <end position="325"/>
    </location>
</feature>
<dbReference type="InterPro" id="IPR032466">
    <property type="entry name" value="Metal_Hydrolase"/>
</dbReference>
<organism evidence="3 4">
    <name type="scientific">Priestia endophytica DSM 13796</name>
    <dbReference type="NCBI Taxonomy" id="1121089"/>
    <lineage>
        <taxon>Bacteria</taxon>
        <taxon>Bacillati</taxon>
        <taxon>Bacillota</taxon>
        <taxon>Bacilli</taxon>
        <taxon>Bacillales</taxon>
        <taxon>Bacillaceae</taxon>
        <taxon>Priestia</taxon>
    </lineage>
</organism>
<dbReference type="InterPro" id="IPR006680">
    <property type="entry name" value="Amidohydro-rel"/>
</dbReference>
<keyword evidence="4" id="KW-1185">Reference proteome</keyword>
<reference evidence="3 4" key="1">
    <citation type="submission" date="2016-10" db="EMBL/GenBank/DDBJ databases">
        <authorList>
            <person name="Varghese N."/>
            <person name="Submissions S."/>
        </authorList>
    </citation>
    <scope>NUCLEOTIDE SEQUENCE [LARGE SCALE GENOMIC DNA]</scope>
    <source>
        <strain evidence="3 4">DSM 13796</strain>
    </source>
</reference>
<accession>A0A1I6BBU9</accession>
<dbReference type="Gene3D" id="3.20.20.140">
    <property type="entry name" value="Metal-dependent hydrolases"/>
    <property type="match status" value="1"/>
</dbReference>
<name>A0A1I6BBU9_9BACI</name>
<dbReference type="Proteomes" id="UP000182762">
    <property type="component" value="Unassembled WGS sequence"/>
</dbReference>
<evidence type="ECO:0000256" key="1">
    <source>
        <dbReference type="ARBA" id="ARBA00023239"/>
    </source>
</evidence>
<proteinExistence type="predicted"/>
<dbReference type="PANTHER" id="PTHR21240:SF30">
    <property type="entry name" value="AMIDOHYDROLASE-RELATED DOMAIN-CONTAINING PROTEIN-RELATED"/>
    <property type="match status" value="1"/>
</dbReference>
<protein>
    <submittedName>
        <fullName evidence="3">2,3-dihydroxybenzoate decarboxylase</fullName>
    </submittedName>
</protein>
<dbReference type="InterPro" id="IPR032465">
    <property type="entry name" value="ACMSD"/>
</dbReference>
<comment type="caution">
    <text evidence="3">The sequence shown here is derived from an EMBL/GenBank/DDBJ whole genome shotgun (WGS) entry which is preliminary data.</text>
</comment>
<dbReference type="EMBL" id="FOXX01000009">
    <property type="protein sequence ID" value="SFQ78413.1"/>
    <property type="molecule type" value="Genomic_DNA"/>
</dbReference>
<sequence length="332" mass="37807">MEGKIALEEHWESPDFSATGSHDFTDAQYFEAVQKRLQEFDKRIQDINKNGIETSILSLTQPGIEGITDPERAIKLAKQMNDYIAEHALSKYPHRFKAFAALPLQDPKAAGDELERAVNELGFSGALINGYSNIGDENTAQYLDEPQVWPFWERVEKLGVPVYLHPRIPLPNQQRIYEGYEGLLGSAWGFGVETAMHAIRLILSGLFDRYPNLTIILGHLGEGLPFTLPRVEHRLRHQRAETHGNHQKAPMEYLRNNFYLTTSGVFRTQALLDTLLEVGADRILFSVDYPYESMEEISLWFDSCPISENDRLKIGSENAKKLFQLDSVKVEK</sequence>
<gene>
    <name evidence="3" type="ORF">SAMN02745910_03430</name>
</gene>
<evidence type="ECO:0000313" key="4">
    <source>
        <dbReference type="Proteomes" id="UP000182762"/>
    </source>
</evidence>
<dbReference type="PANTHER" id="PTHR21240">
    <property type="entry name" value="2-AMINO-3-CARBOXYLMUCONATE-6-SEMIALDEHYDE DECARBOXYLASE"/>
    <property type="match status" value="1"/>
</dbReference>